<reference evidence="1" key="1">
    <citation type="submission" date="2019-03" db="EMBL/GenBank/DDBJ databases">
        <title>Single cell metagenomics reveals metabolic interactions within the superorganism composed of flagellate Streblomastix strix and complex community of Bacteroidetes bacteria on its surface.</title>
        <authorList>
            <person name="Treitli S.C."/>
            <person name="Kolisko M."/>
            <person name="Husnik F."/>
            <person name="Keeling P."/>
            <person name="Hampl V."/>
        </authorList>
    </citation>
    <scope>NUCLEOTIDE SEQUENCE</scope>
    <source>
        <strain evidence="1">STM</strain>
    </source>
</reference>
<organism evidence="1">
    <name type="scientific">termite gut metagenome</name>
    <dbReference type="NCBI Taxonomy" id="433724"/>
    <lineage>
        <taxon>unclassified sequences</taxon>
        <taxon>metagenomes</taxon>
        <taxon>organismal metagenomes</taxon>
    </lineage>
</organism>
<name>A0A5J4SY12_9ZZZZ</name>
<dbReference type="InterPro" id="IPR036390">
    <property type="entry name" value="WH_DNA-bd_sf"/>
</dbReference>
<protein>
    <submittedName>
        <fullName evidence="1">Adenosine monophosphate-protein transferase SoFic</fullName>
        <ecNumber evidence="1">2.7.7.-</ecNumber>
    </submittedName>
</protein>
<accession>A0A5J4SY12</accession>
<sequence>MYYYDNLMRVRTHNDMNQWLKFFLTGVIETAKKGIETFHSIFLLQKSVDRSLEKMGKRSVDAYLVMHYLYKKPIISVATVTNIIGKTQQTAYTLISDLEEAKVLHEITGLQRNKLYTFRDYIDLF</sequence>
<keyword evidence="1" id="KW-0808">Transferase</keyword>
<proteinExistence type="predicted"/>
<keyword evidence="1" id="KW-0548">Nucleotidyltransferase</keyword>
<dbReference type="GO" id="GO:0016779">
    <property type="term" value="F:nucleotidyltransferase activity"/>
    <property type="evidence" value="ECO:0007669"/>
    <property type="project" value="UniProtKB-KW"/>
</dbReference>
<evidence type="ECO:0000313" key="1">
    <source>
        <dbReference type="EMBL" id="KAA6350381.1"/>
    </source>
</evidence>
<dbReference type="SUPFAM" id="SSF46785">
    <property type="entry name" value="Winged helix' DNA-binding domain"/>
    <property type="match status" value="1"/>
</dbReference>
<dbReference type="AlphaFoldDB" id="A0A5J4SY12"/>
<dbReference type="EC" id="2.7.7.-" evidence="1"/>
<dbReference type="EMBL" id="SNRY01000029">
    <property type="protein sequence ID" value="KAA6350381.1"/>
    <property type="molecule type" value="Genomic_DNA"/>
</dbReference>
<comment type="caution">
    <text evidence="1">The sequence shown here is derived from an EMBL/GenBank/DDBJ whole genome shotgun (WGS) entry which is preliminary data.</text>
</comment>
<gene>
    <name evidence="1" type="ORF">EZS27_002226</name>
</gene>